<reference evidence="2 3" key="1">
    <citation type="submission" date="2018-09" db="EMBL/GenBank/DDBJ databases">
        <title>Sphingomonas peninsula sp. nov., isolated from fildes peninsula, Antarctic soil.</title>
        <authorList>
            <person name="Yingchao G."/>
        </authorList>
    </citation>
    <scope>NUCLEOTIDE SEQUENCE [LARGE SCALE GENOMIC DNA]</scope>
    <source>
        <strain evidence="2 3">YZ-8</strain>
    </source>
</reference>
<dbReference type="PROSITE" id="PS51257">
    <property type="entry name" value="PROKAR_LIPOPROTEIN"/>
    <property type="match status" value="1"/>
</dbReference>
<feature type="transmembrane region" description="Helical" evidence="1">
    <location>
        <begin position="305"/>
        <end position="325"/>
    </location>
</feature>
<feature type="transmembrane region" description="Helical" evidence="1">
    <location>
        <begin position="210"/>
        <end position="234"/>
    </location>
</feature>
<evidence type="ECO:0000313" key="3">
    <source>
        <dbReference type="Proteomes" id="UP000276254"/>
    </source>
</evidence>
<evidence type="ECO:0008006" key="4">
    <source>
        <dbReference type="Google" id="ProtNLM"/>
    </source>
</evidence>
<sequence>MTKSAGQRLCVQIILFSGCFLASLTYQEISMSAAIGLYDEGNILFGARRVMDGDLIHRDFYSNYGPGQFYTLAALFKLFSPSVLVERLWDGFTRSLSVAIIFLIVARSTRSIRSGLWTAAACMVWFEFFGFYGYPVFPALAAVLTGLLCLLPVLNARRPVWSLLAAGACIGVGFLFRYDIGIFTAAVMAALLGLHAAIQPASARQRVRNIVRCVGLFSAGFASVAVPLIVAFILHGAMGDLVLDIVTYPSKYYYTTRSLPFPGLRQVAHDPFAGVVYLPLLLATTASATLAFGHRNRQNHDEGSAAGAGLGVQIVLIALTLLYFAKGFVRVGAIQMSMAIITALVLTGVASARLEAQRGILRAGSLAALVLTICITLSLFASNVVEASHRFRTIVVDAARSIPGLPSQSLRISCSSLTGVQRFGCFSIDQDHLRTLEFLQAHTVPGEYLYVGLGRHDKILINDIALYFLADLRSATKWHQFDPGLQNSVEIQREMIDELKRNHPNYVVLESQWDNISEPNASAQSSGVVLLDDYIRHNFHLLATFGAISVLYRDRRP</sequence>
<name>A0A494TC20_SPHPE</name>
<evidence type="ECO:0000256" key="1">
    <source>
        <dbReference type="SAM" id="Phobius"/>
    </source>
</evidence>
<keyword evidence="1" id="KW-1133">Transmembrane helix</keyword>
<organism evidence="2 3">
    <name type="scientific">Sphingomonas paeninsulae</name>
    <dbReference type="NCBI Taxonomy" id="2319844"/>
    <lineage>
        <taxon>Bacteria</taxon>
        <taxon>Pseudomonadati</taxon>
        <taxon>Pseudomonadota</taxon>
        <taxon>Alphaproteobacteria</taxon>
        <taxon>Sphingomonadales</taxon>
        <taxon>Sphingomonadaceae</taxon>
        <taxon>Sphingomonas</taxon>
    </lineage>
</organism>
<dbReference type="AlphaFoldDB" id="A0A494TC20"/>
<feature type="transmembrane region" description="Helical" evidence="1">
    <location>
        <begin position="331"/>
        <end position="354"/>
    </location>
</feature>
<dbReference type="EMBL" id="CP032829">
    <property type="protein sequence ID" value="AYJ86700.1"/>
    <property type="molecule type" value="Genomic_DNA"/>
</dbReference>
<proteinExistence type="predicted"/>
<feature type="transmembrane region" description="Helical" evidence="1">
    <location>
        <begin position="160"/>
        <end position="176"/>
    </location>
</feature>
<keyword evidence="3" id="KW-1185">Reference proteome</keyword>
<dbReference type="KEGG" id="spha:D3Y57_12950"/>
<dbReference type="Proteomes" id="UP000276254">
    <property type="component" value="Chromosome"/>
</dbReference>
<feature type="transmembrane region" description="Helical" evidence="1">
    <location>
        <begin position="136"/>
        <end position="153"/>
    </location>
</feature>
<keyword evidence="1" id="KW-0812">Transmembrane</keyword>
<feature type="transmembrane region" description="Helical" evidence="1">
    <location>
        <begin position="272"/>
        <end position="293"/>
    </location>
</feature>
<keyword evidence="1" id="KW-0472">Membrane</keyword>
<dbReference type="RefSeq" id="WP_121153323.1">
    <property type="nucleotide sequence ID" value="NZ_CP032829.1"/>
</dbReference>
<accession>A0A494TC20</accession>
<dbReference type="OrthoDB" id="7605220at2"/>
<feature type="transmembrane region" description="Helical" evidence="1">
    <location>
        <begin position="182"/>
        <end position="198"/>
    </location>
</feature>
<evidence type="ECO:0000313" key="2">
    <source>
        <dbReference type="EMBL" id="AYJ86700.1"/>
    </source>
</evidence>
<gene>
    <name evidence="2" type="ORF">D3Y57_12950</name>
</gene>
<feature type="transmembrane region" description="Helical" evidence="1">
    <location>
        <begin position="366"/>
        <end position="385"/>
    </location>
</feature>
<protein>
    <recommendedName>
        <fullName evidence="4">Glycosyltransferase RgtA/B/C/D-like domain-containing protein</fullName>
    </recommendedName>
</protein>